<evidence type="ECO:0000313" key="3">
    <source>
        <dbReference type="EMBL" id="EGT31101.1"/>
    </source>
</evidence>
<sequence>MNLDYKKADRNREMEFTLLFLLTVEMLLVVFGYYTMDTTRMFNNSNVQEWFFISWALNLSATPLLAMLISAPNFALYRVGFRMKLLILFILFMAGSAVGAKKCHVKNRVGINSCVVFLQEYTTKVGNVQTWPDMKNVTLVKDFRTTCVFTQSCLTELMHCNVFGDEAQTTMLLNLTSSFCGLVSQVYSNSCFEQLTQKNSECIKNWHPILSQKQLNDKEKKKESCKNYFGEGVCVKKEIMEKCGGEEWIKFRDHLLDLNKYVFKQCDQSSIVYD</sequence>
<name>G0MA02_CAEBE</name>
<feature type="transmembrane region" description="Helical" evidence="1">
    <location>
        <begin position="50"/>
        <end position="69"/>
    </location>
</feature>
<dbReference type="Proteomes" id="UP000008068">
    <property type="component" value="Unassembled WGS sequence"/>
</dbReference>
<dbReference type="InParanoid" id="G0MA02"/>
<accession>G0MA02</accession>
<keyword evidence="1" id="KW-0472">Membrane</keyword>
<gene>
    <name evidence="3" type="ORF">CAEBREN_08750</name>
</gene>
<organism evidence="4">
    <name type="scientific">Caenorhabditis brenneri</name>
    <name type="common">Nematode worm</name>
    <dbReference type="NCBI Taxonomy" id="135651"/>
    <lineage>
        <taxon>Eukaryota</taxon>
        <taxon>Metazoa</taxon>
        <taxon>Ecdysozoa</taxon>
        <taxon>Nematoda</taxon>
        <taxon>Chromadorea</taxon>
        <taxon>Rhabditida</taxon>
        <taxon>Rhabditina</taxon>
        <taxon>Rhabditomorpha</taxon>
        <taxon>Rhabditoidea</taxon>
        <taxon>Rhabditidae</taxon>
        <taxon>Peloderinae</taxon>
        <taxon>Caenorhabditis</taxon>
    </lineage>
</organism>
<protein>
    <recommendedName>
        <fullName evidence="2">T20D4.11-like domain-containing protein</fullName>
    </recommendedName>
</protein>
<dbReference type="AlphaFoldDB" id="G0MA02"/>
<reference evidence="4" key="1">
    <citation type="submission" date="2011-07" db="EMBL/GenBank/DDBJ databases">
        <authorList>
            <consortium name="Caenorhabditis brenneri Sequencing and Analysis Consortium"/>
            <person name="Wilson R.K."/>
        </authorList>
    </citation>
    <scope>NUCLEOTIDE SEQUENCE [LARGE SCALE GENOMIC DNA]</scope>
    <source>
        <strain evidence="4">PB2801</strain>
    </source>
</reference>
<feature type="transmembrane region" description="Helical" evidence="1">
    <location>
        <begin position="81"/>
        <end position="100"/>
    </location>
</feature>
<proteinExistence type="predicted"/>
<keyword evidence="1" id="KW-1133">Transmembrane helix</keyword>
<evidence type="ECO:0000259" key="2">
    <source>
        <dbReference type="Pfam" id="PF01579"/>
    </source>
</evidence>
<dbReference type="Pfam" id="PF01579">
    <property type="entry name" value="DUF19"/>
    <property type="match status" value="1"/>
</dbReference>
<feature type="transmembrane region" description="Helical" evidence="1">
    <location>
        <begin position="16"/>
        <end position="35"/>
    </location>
</feature>
<feature type="domain" description="T20D4.11-like" evidence="2">
    <location>
        <begin position="103"/>
        <end position="267"/>
    </location>
</feature>
<dbReference type="PANTHER" id="PTHR21453">
    <property type="entry name" value="DUF19 DOMAIN-CONTAINING PROTEIN-RELATED-RELATED"/>
    <property type="match status" value="1"/>
</dbReference>
<dbReference type="InterPro" id="IPR002542">
    <property type="entry name" value="T20D4.11-like_dom"/>
</dbReference>
<dbReference type="PANTHER" id="PTHR21453:SF28">
    <property type="entry name" value="DUF19 DOMAIN-CONTAINING PROTEIN-RELATED"/>
    <property type="match status" value="1"/>
</dbReference>
<keyword evidence="1" id="KW-0812">Transmembrane</keyword>
<dbReference type="OrthoDB" id="5804666at2759"/>
<evidence type="ECO:0000256" key="1">
    <source>
        <dbReference type="SAM" id="Phobius"/>
    </source>
</evidence>
<dbReference type="EMBL" id="GL379787">
    <property type="protein sequence ID" value="EGT31101.1"/>
    <property type="molecule type" value="Genomic_DNA"/>
</dbReference>
<evidence type="ECO:0000313" key="4">
    <source>
        <dbReference type="Proteomes" id="UP000008068"/>
    </source>
</evidence>
<dbReference type="eggNOG" id="ENOG502TITW">
    <property type="taxonomic scope" value="Eukaryota"/>
</dbReference>
<keyword evidence="4" id="KW-1185">Reference proteome</keyword>
<dbReference type="HOGENOM" id="CLU_1016445_0_0_1"/>